<comment type="caution">
    <text evidence="1">The sequence shown here is derived from an EMBL/GenBank/DDBJ whole genome shotgun (WGS) entry which is preliminary data.</text>
</comment>
<proteinExistence type="predicted"/>
<feature type="non-terminal residue" evidence="1">
    <location>
        <position position="261"/>
    </location>
</feature>
<organism evidence="1">
    <name type="scientific">marine sediment metagenome</name>
    <dbReference type="NCBI Taxonomy" id="412755"/>
    <lineage>
        <taxon>unclassified sequences</taxon>
        <taxon>metagenomes</taxon>
        <taxon>ecological metagenomes</taxon>
    </lineage>
</organism>
<accession>A0A0F9DWC2</accession>
<evidence type="ECO:0000313" key="1">
    <source>
        <dbReference type="EMBL" id="KKL58031.1"/>
    </source>
</evidence>
<dbReference type="EMBL" id="LAZR01029960">
    <property type="protein sequence ID" value="KKL58031.1"/>
    <property type="molecule type" value="Genomic_DNA"/>
</dbReference>
<reference evidence="1" key="1">
    <citation type="journal article" date="2015" name="Nature">
        <title>Complex archaea that bridge the gap between prokaryotes and eukaryotes.</title>
        <authorList>
            <person name="Spang A."/>
            <person name="Saw J.H."/>
            <person name="Jorgensen S.L."/>
            <person name="Zaremba-Niedzwiedzka K."/>
            <person name="Martijn J."/>
            <person name="Lind A.E."/>
            <person name="van Eijk R."/>
            <person name="Schleper C."/>
            <person name="Guy L."/>
            <person name="Ettema T.J."/>
        </authorList>
    </citation>
    <scope>NUCLEOTIDE SEQUENCE</scope>
</reference>
<evidence type="ECO:0008006" key="2">
    <source>
        <dbReference type="Google" id="ProtNLM"/>
    </source>
</evidence>
<dbReference type="AlphaFoldDB" id="A0A0F9DWC2"/>
<name>A0A0F9DWC2_9ZZZZ</name>
<sequence length="261" mass="30475">MHTIRLFKEPEINVNISAIADNLSKLCENIEFICGNSHFILSDSIVSRPGSYRKFDSDIIKETENDFKAIFVTRKRYNNNYFFHGLGNQVIISFFAWEHLTNLPLNNGLVFFLADILALNIDNSFRHDEAPKPECIYDFGWNKAGVDLGMRSALICPACIERINKRNIKALKKGFLSDLQIILNDLGNASKWETDIIDYWEIHNKRKDRHVQSQRNQVFISYSHNDLEWLKRLKTQFKPFERTAVIQVWDDTRIGTGDDWK</sequence>
<protein>
    <recommendedName>
        <fullName evidence="2">TIR domain-containing protein</fullName>
    </recommendedName>
</protein>
<gene>
    <name evidence="1" type="ORF">LCGC14_2229490</name>
</gene>